<evidence type="ECO:0000313" key="3">
    <source>
        <dbReference type="Proteomes" id="UP000271683"/>
    </source>
</evidence>
<dbReference type="AlphaFoldDB" id="A0A3N1GM19"/>
<dbReference type="Pfam" id="PF00550">
    <property type="entry name" value="PP-binding"/>
    <property type="match status" value="1"/>
</dbReference>
<dbReference type="InterPro" id="IPR029058">
    <property type="entry name" value="AB_hydrolase_fold"/>
</dbReference>
<comment type="caution">
    <text evidence="2">The sequence shown here is derived from an EMBL/GenBank/DDBJ whole genome shotgun (WGS) entry which is preliminary data.</text>
</comment>
<name>A0A3N1GM19_9ACTN</name>
<dbReference type="Proteomes" id="UP000271683">
    <property type="component" value="Unassembled WGS sequence"/>
</dbReference>
<proteinExistence type="predicted"/>
<dbReference type="SUPFAM" id="SSF47336">
    <property type="entry name" value="ACP-like"/>
    <property type="match status" value="1"/>
</dbReference>
<sequence>MADPEFRALQLPVLRAGLSPVEADRVVRQFLSELVRQPVRPDNFFDLGGHSLIAAARELTQRTGTTVSPGMILSAADVSALIDRIVVAGSEPDA</sequence>
<dbReference type="InterPro" id="IPR009081">
    <property type="entry name" value="PP-bd_ACP"/>
</dbReference>
<evidence type="ECO:0000259" key="1">
    <source>
        <dbReference type="Pfam" id="PF00550"/>
    </source>
</evidence>
<dbReference type="Gene3D" id="3.40.50.1820">
    <property type="entry name" value="alpha/beta hydrolase"/>
    <property type="match status" value="1"/>
</dbReference>
<evidence type="ECO:0000313" key="2">
    <source>
        <dbReference type="EMBL" id="ROP31303.1"/>
    </source>
</evidence>
<protein>
    <submittedName>
        <fullName evidence="2">Phosphopantetheine binding protein</fullName>
    </submittedName>
</protein>
<organism evidence="2 3">
    <name type="scientific">Couchioplanes caeruleus</name>
    <dbReference type="NCBI Taxonomy" id="56438"/>
    <lineage>
        <taxon>Bacteria</taxon>
        <taxon>Bacillati</taxon>
        <taxon>Actinomycetota</taxon>
        <taxon>Actinomycetes</taxon>
        <taxon>Micromonosporales</taxon>
        <taxon>Micromonosporaceae</taxon>
        <taxon>Couchioplanes</taxon>
    </lineage>
</organism>
<dbReference type="EMBL" id="RJKL01000001">
    <property type="protein sequence ID" value="ROP31303.1"/>
    <property type="molecule type" value="Genomic_DNA"/>
</dbReference>
<dbReference type="InterPro" id="IPR036736">
    <property type="entry name" value="ACP-like_sf"/>
</dbReference>
<reference evidence="2 3" key="1">
    <citation type="submission" date="2018-11" db="EMBL/GenBank/DDBJ databases">
        <title>Sequencing the genomes of 1000 actinobacteria strains.</title>
        <authorList>
            <person name="Klenk H.-P."/>
        </authorList>
    </citation>
    <scope>NUCLEOTIDE SEQUENCE [LARGE SCALE GENOMIC DNA]</scope>
    <source>
        <strain evidence="2 3">DSM 43634</strain>
    </source>
</reference>
<gene>
    <name evidence="2" type="ORF">EDD30_4198</name>
</gene>
<accession>A0A3N1GM19</accession>
<feature type="domain" description="Carrier" evidence="1">
    <location>
        <begin position="27"/>
        <end position="85"/>
    </location>
</feature>